<dbReference type="Proteomes" id="UP000436088">
    <property type="component" value="Unassembled WGS sequence"/>
</dbReference>
<dbReference type="InterPro" id="IPR011989">
    <property type="entry name" value="ARM-like"/>
</dbReference>
<dbReference type="PANTHER" id="PTHR10257">
    <property type="entry name" value="SERINE/THREONINE PROTEIN PHOSPHATASE 2A PP2A REGULATORY SUBUNIT B"/>
    <property type="match status" value="1"/>
</dbReference>
<evidence type="ECO:0000313" key="2">
    <source>
        <dbReference type="Proteomes" id="UP000436088"/>
    </source>
</evidence>
<reference evidence="1" key="1">
    <citation type="submission" date="2019-09" db="EMBL/GenBank/DDBJ databases">
        <title>Draft genome information of white flower Hibiscus syriacus.</title>
        <authorList>
            <person name="Kim Y.-M."/>
        </authorList>
    </citation>
    <scope>NUCLEOTIDE SEQUENCE [LARGE SCALE GENOMIC DNA]</scope>
    <source>
        <strain evidence="1">YM2019G1</strain>
    </source>
</reference>
<accession>A0A6A2WC10</accession>
<dbReference type="Gene3D" id="1.25.10.10">
    <property type="entry name" value="Leucine-rich Repeat Variant"/>
    <property type="match status" value="1"/>
</dbReference>
<proteinExistence type="predicted"/>
<dbReference type="GO" id="GO:0007165">
    <property type="term" value="P:signal transduction"/>
    <property type="evidence" value="ECO:0007669"/>
    <property type="project" value="InterPro"/>
</dbReference>
<sequence>MVEFQKVMLQFFWRIGYCINSFHFQVGERALFFWNNDQIVNLILHNRHVIFPILLPALEKNTQNHWNHAVLSLILNVRKIFMVMDEQLFMSCLAHFKEQEGKLSILAKKRKEAWERLESAASHQPITGNTAVLVTPLAKPIAY</sequence>
<dbReference type="PANTHER" id="PTHR10257:SF59">
    <property type="entry name" value="SERINE_THREONINE PROTEIN PHOSPHATASE 2A 57 KDA REGULATORY SUBUNIT B' KAPPA ISOFORM"/>
    <property type="match status" value="1"/>
</dbReference>
<dbReference type="GO" id="GO:0000159">
    <property type="term" value="C:protein phosphatase type 2A complex"/>
    <property type="evidence" value="ECO:0007669"/>
    <property type="project" value="InterPro"/>
</dbReference>
<name>A0A6A2WC10_HIBSY</name>
<dbReference type="InterPro" id="IPR016024">
    <property type="entry name" value="ARM-type_fold"/>
</dbReference>
<keyword evidence="2" id="KW-1185">Reference proteome</keyword>
<protein>
    <submittedName>
        <fullName evidence="1">Uncharacterized protein</fullName>
    </submittedName>
</protein>
<dbReference type="InterPro" id="IPR002554">
    <property type="entry name" value="PP2A_B56"/>
</dbReference>
<dbReference type="EMBL" id="VEPZ02001787">
    <property type="protein sequence ID" value="KAE8654491.1"/>
    <property type="molecule type" value="Genomic_DNA"/>
</dbReference>
<evidence type="ECO:0000313" key="1">
    <source>
        <dbReference type="EMBL" id="KAE8654491.1"/>
    </source>
</evidence>
<dbReference type="Pfam" id="PF01603">
    <property type="entry name" value="B56"/>
    <property type="match status" value="1"/>
</dbReference>
<dbReference type="GO" id="GO:0019888">
    <property type="term" value="F:protein phosphatase regulator activity"/>
    <property type="evidence" value="ECO:0007669"/>
    <property type="project" value="InterPro"/>
</dbReference>
<dbReference type="SUPFAM" id="SSF48371">
    <property type="entry name" value="ARM repeat"/>
    <property type="match status" value="1"/>
</dbReference>
<gene>
    <name evidence="1" type="ORF">F3Y22_tig00117048pilonHSYRG00421</name>
</gene>
<comment type="caution">
    <text evidence="1">The sequence shown here is derived from an EMBL/GenBank/DDBJ whole genome shotgun (WGS) entry which is preliminary data.</text>
</comment>
<dbReference type="AlphaFoldDB" id="A0A6A2WC10"/>
<organism evidence="1 2">
    <name type="scientific">Hibiscus syriacus</name>
    <name type="common">Rose of Sharon</name>
    <dbReference type="NCBI Taxonomy" id="106335"/>
    <lineage>
        <taxon>Eukaryota</taxon>
        <taxon>Viridiplantae</taxon>
        <taxon>Streptophyta</taxon>
        <taxon>Embryophyta</taxon>
        <taxon>Tracheophyta</taxon>
        <taxon>Spermatophyta</taxon>
        <taxon>Magnoliopsida</taxon>
        <taxon>eudicotyledons</taxon>
        <taxon>Gunneridae</taxon>
        <taxon>Pentapetalae</taxon>
        <taxon>rosids</taxon>
        <taxon>malvids</taxon>
        <taxon>Malvales</taxon>
        <taxon>Malvaceae</taxon>
        <taxon>Malvoideae</taxon>
        <taxon>Hibiscus</taxon>
    </lineage>
</organism>